<name>A0A8H6R850_9PEZI</name>
<evidence type="ECO:0000313" key="2">
    <source>
        <dbReference type="EMBL" id="KAF7186326.1"/>
    </source>
</evidence>
<accession>A0A8H6R850</accession>
<reference evidence="2" key="1">
    <citation type="submission" date="2020-04" db="EMBL/GenBank/DDBJ databases">
        <title>Draft genome resource of the tomato pathogen Pseudocercospora fuligena.</title>
        <authorList>
            <person name="Zaccaron A."/>
        </authorList>
    </citation>
    <scope>NUCLEOTIDE SEQUENCE</scope>
    <source>
        <strain evidence="2">PF001</strain>
    </source>
</reference>
<feature type="region of interest" description="Disordered" evidence="1">
    <location>
        <begin position="1"/>
        <end position="22"/>
    </location>
</feature>
<dbReference type="PANTHER" id="PTHR37540:SF5">
    <property type="entry name" value="TRANSCRIPTION FACTOR DOMAIN-CONTAINING PROTEIN"/>
    <property type="match status" value="1"/>
</dbReference>
<feature type="compositionally biased region" description="Low complexity" evidence="1">
    <location>
        <begin position="124"/>
        <end position="150"/>
    </location>
</feature>
<organism evidence="2 3">
    <name type="scientific">Pseudocercospora fuligena</name>
    <dbReference type="NCBI Taxonomy" id="685502"/>
    <lineage>
        <taxon>Eukaryota</taxon>
        <taxon>Fungi</taxon>
        <taxon>Dikarya</taxon>
        <taxon>Ascomycota</taxon>
        <taxon>Pezizomycotina</taxon>
        <taxon>Dothideomycetes</taxon>
        <taxon>Dothideomycetidae</taxon>
        <taxon>Mycosphaerellales</taxon>
        <taxon>Mycosphaerellaceae</taxon>
        <taxon>Pseudocercospora</taxon>
    </lineage>
</organism>
<dbReference type="Proteomes" id="UP000660729">
    <property type="component" value="Unassembled WGS sequence"/>
</dbReference>
<sequence length="419" mass="46374">MPYAPKKTINREPRGGDASSKLQFVLIEQPSDTKDKDYKRMVRSHATRLQHSRARERQRAARAAVGVAHDAEHGLFHRQQFNHASRSPGRIASGRSSALADGGASTHWQQERDTVDEEINRVQSTSNSSLALVPSSSGSPAGADSPASTGSNNDALNDFLGAYFSREVTAIRTYALSAHQAMIPPGSSLGQSFSKSVMAMRTFALDDKYSIVGRALYQLKLDFGGVLKCYERIVQTHSADFERHYASQEIVIESSHVRFLGFVFSHPLVLQIAVLLTTRYLLMALGKVDHPKSTYQLLKLRGLIISNINASLRDPTYATSDAVLVTVMMFAVHELWYTSKEAYHVHMAGLVRLVNLRGGLAQVGSEDPYFERFILWHDANASRAAGCEPYVRKVKQPSKLAAPKADTDMFRMRGAYKAT</sequence>
<proteinExistence type="predicted"/>
<comment type="caution">
    <text evidence="2">The sequence shown here is derived from an EMBL/GenBank/DDBJ whole genome shotgun (WGS) entry which is preliminary data.</text>
</comment>
<feature type="region of interest" description="Disordered" evidence="1">
    <location>
        <begin position="74"/>
        <end position="150"/>
    </location>
</feature>
<protein>
    <submittedName>
        <fullName evidence="2">Uncharacterized protein</fullName>
    </submittedName>
</protein>
<gene>
    <name evidence="2" type="ORF">HII31_12401</name>
</gene>
<dbReference type="EMBL" id="JABCIY010000258">
    <property type="protein sequence ID" value="KAF7186326.1"/>
    <property type="molecule type" value="Genomic_DNA"/>
</dbReference>
<dbReference type="PANTHER" id="PTHR37540">
    <property type="entry name" value="TRANSCRIPTION FACTOR (ACR-2), PUTATIVE-RELATED-RELATED"/>
    <property type="match status" value="1"/>
</dbReference>
<keyword evidence="3" id="KW-1185">Reference proteome</keyword>
<dbReference type="OrthoDB" id="4159781at2759"/>
<evidence type="ECO:0000313" key="3">
    <source>
        <dbReference type="Proteomes" id="UP000660729"/>
    </source>
</evidence>
<evidence type="ECO:0000256" key="1">
    <source>
        <dbReference type="SAM" id="MobiDB-lite"/>
    </source>
</evidence>
<dbReference type="AlphaFoldDB" id="A0A8H6R850"/>